<dbReference type="GO" id="GO:0010498">
    <property type="term" value="P:proteasomal protein catabolic process"/>
    <property type="evidence" value="ECO:0007669"/>
    <property type="project" value="InterPro"/>
</dbReference>
<evidence type="ECO:0000313" key="5">
    <source>
        <dbReference type="EMBL" id="OZG51546.1"/>
    </source>
</evidence>
<evidence type="ECO:0000256" key="2">
    <source>
        <dbReference type="ARBA" id="ARBA00010616"/>
    </source>
</evidence>
<dbReference type="OrthoDB" id="3254977at2"/>
<dbReference type="RefSeq" id="WP_094660770.1">
    <property type="nucleotide sequence ID" value="NZ_MWWR01000007.1"/>
</dbReference>
<dbReference type="GO" id="GO:0070490">
    <property type="term" value="P:protein pupylation"/>
    <property type="evidence" value="ECO:0007669"/>
    <property type="project" value="InterPro"/>
</dbReference>
<comment type="pathway">
    <text evidence="1">Protein degradation; proteasomal Pup-dependent pathway.</text>
</comment>
<organism evidence="5 6">
    <name type="scientific">Pseudoscardovia radai</name>
    <dbReference type="NCBI Taxonomy" id="987066"/>
    <lineage>
        <taxon>Bacteria</taxon>
        <taxon>Bacillati</taxon>
        <taxon>Actinomycetota</taxon>
        <taxon>Actinomycetes</taxon>
        <taxon>Bifidobacteriales</taxon>
        <taxon>Bifidobacteriaceae</taxon>
        <taxon>Pseudoscardovia</taxon>
    </lineage>
</organism>
<reference evidence="5 6" key="1">
    <citation type="journal article" date="2017" name="BMC Genomics">
        <title>Comparative genomic and phylogenomic analyses of the Bifidobacteriaceae family.</title>
        <authorList>
            <person name="Lugli G.A."/>
            <person name="Milani C."/>
            <person name="Turroni F."/>
            <person name="Duranti S."/>
            <person name="Mancabelli L."/>
            <person name="Mangifesta M."/>
            <person name="Ferrario C."/>
            <person name="Modesto M."/>
            <person name="Mattarelli P."/>
            <person name="Jiri K."/>
            <person name="van Sinderen D."/>
            <person name="Ventura M."/>
        </authorList>
    </citation>
    <scope>NUCLEOTIDE SEQUENCE [LARGE SCALE GENOMIC DNA]</scope>
    <source>
        <strain evidence="5 6">DSM 24742</strain>
    </source>
</reference>
<dbReference type="GO" id="GO:0019941">
    <property type="term" value="P:modification-dependent protein catabolic process"/>
    <property type="evidence" value="ECO:0007669"/>
    <property type="project" value="InterPro"/>
</dbReference>
<dbReference type="GO" id="GO:0031386">
    <property type="term" value="F:protein tag activity"/>
    <property type="evidence" value="ECO:0007669"/>
    <property type="project" value="InterPro"/>
</dbReference>
<dbReference type="UniPathway" id="UPA00997"/>
<dbReference type="EMBL" id="MWWR01000007">
    <property type="protein sequence ID" value="OZG51546.1"/>
    <property type="molecule type" value="Genomic_DNA"/>
</dbReference>
<dbReference type="Proteomes" id="UP000216725">
    <property type="component" value="Unassembled WGS sequence"/>
</dbReference>
<dbReference type="Pfam" id="PF05639">
    <property type="entry name" value="Pup"/>
    <property type="match status" value="1"/>
</dbReference>
<evidence type="ECO:0000313" key="6">
    <source>
        <dbReference type="Proteomes" id="UP000216725"/>
    </source>
</evidence>
<dbReference type="AlphaFoldDB" id="A0A261EY05"/>
<dbReference type="NCBIfam" id="TIGR03687">
    <property type="entry name" value="pupylate_cterm"/>
    <property type="match status" value="1"/>
</dbReference>
<gene>
    <name evidence="5" type="ORF">PSRA_0943</name>
</gene>
<name>A0A261EY05_9BIFI</name>
<keyword evidence="6" id="KW-1185">Reference proteome</keyword>
<sequence>MPQEGQIRKPVTAANAIVNAAGNASQTQAAPSVEYQDAAEGLDSVLDDIESVLENNAEDYVNHFVQKGGE</sequence>
<dbReference type="InterPro" id="IPR008515">
    <property type="entry name" value="Ubiquitin-like_Pup"/>
</dbReference>
<protein>
    <recommendedName>
        <fullName evidence="3">Prokaryotic ubiquitin-like protein Pup</fullName>
    </recommendedName>
    <alternativeName>
        <fullName evidence="4">Bacterial ubiquitin-like modifier</fullName>
    </alternativeName>
</protein>
<evidence type="ECO:0000256" key="4">
    <source>
        <dbReference type="ARBA" id="ARBA00032321"/>
    </source>
</evidence>
<dbReference type="GO" id="GO:0070628">
    <property type="term" value="F:proteasome binding"/>
    <property type="evidence" value="ECO:0007669"/>
    <property type="project" value="InterPro"/>
</dbReference>
<comment type="similarity">
    <text evidence="2">Belongs to the prokaryotic ubiquitin-like protein family.</text>
</comment>
<comment type="caution">
    <text evidence="5">The sequence shown here is derived from an EMBL/GenBank/DDBJ whole genome shotgun (WGS) entry which is preliminary data.</text>
</comment>
<proteinExistence type="inferred from homology"/>
<evidence type="ECO:0000256" key="3">
    <source>
        <dbReference type="ARBA" id="ARBA00016748"/>
    </source>
</evidence>
<accession>A0A261EY05</accession>
<evidence type="ECO:0000256" key="1">
    <source>
        <dbReference type="ARBA" id="ARBA00004707"/>
    </source>
</evidence>